<feature type="binding site" evidence="10">
    <location>
        <position position="88"/>
    </location>
    <ligand>
        <name>Zn(2+)</name>
        <dbReference type="ChEBI" id="CHEBI:29105"/>
    </ligand>
</feature>
<dbReference type="GO" id="GO:0005975">
    <property type="term" value="P:carbohydrate metabolic process"/>
    <property type="evidence" value="ECO:0007669"/>
    <property type="project" value="InterPro"/>
</dbReference>
<comment type="subcellular location">
    <subcellularLocation>
        <location evidence="1 7">Cytoplasm</location>
    </subcellularLocation>
</comment>
<keyword evidence="10" id="KW-0862">Zinc</keyword>
<evidence type="ECO:0000313" key="12">
    <source>
        <dbReference type="Proteomes" id="UP000294746"/>
    </source>
</evidence>
<dbReference type="SUPFAM" id="SSF56784">
    <property type="entry name" value="HAD-like"/>
    <property type="match status" value="1"/>
</dbReference>
<dbReference type="EC" id="3.1.3.-" evidence="7"/>
<feature type="binding site" evidence="10">
    <location>
        <position position="99"/>
    </location>
    <ligand>
        <name>Zn(2+)</name>
        <dbReference type="ChEBI" id="CHEBI:29105"/>
    </ligand>
</feature>
<protein>
    <recommendedName>
        <fullName evidence="6 7">D,D-heptose 1,7-bisphosphate phosphatase</fullName>
        <ecNumber evidence="7">3.1.3.-</ecNumber>
    </recommendedName>
</protein>
<feature type="site" description="Stabilizes the phosphoryl group" evidence="9">
    <location>
        <position position="101"/>
    </location>
</feature>
<keyword evidence="4 7" id="KW-0378">Hydrolase</keyword>
<dbReference type="NCBIfam" id="TIGR01656">
    <property type="entry name" value="Histidinol-ppas"/>
    <property type="match status" value="1"/>
</dbReference>
<evidence type="ECO:0000256" key="9">
    <source>
        <dbReference type="PIRSR" id="PIRSR004682-3"/>
    </source>
</evidence>
<comment type="cofactor">
    <cofactor evidence="10">
        <name>Zn(2+)</name>
        <dbReference type="ChEBI" id="CHEBI:29105"/>
    </cofactor>
</comment>
<feature type="site" description="Stabilizes the phosphoryl group" evidence="9">
    <location>
        <position position="54"/>
    </location>
</feature>
<comment type="cofactor">
    <cofactor evidence="10">
        <name>Mg(2+)</name>
        <dbReference type="ChEBI" id="CHEBI:18420"/>
    </cofactor>
</comment>
<evidence type="ECO:0000256" key="3">
    <source>
        <dbReference type="ARBA" id="ARBA00022723"/>
    </source>
</evidence>
<dbReference type="InterPro" id="IPR036412">
    <property type="entry name" value="HAD-like_sf"/>
</dbReference>
<sequence>MNKAIFLDRDGVINECQSDRVTFVTSPKNLYLCQGVAEDIQELRQMGFKIFVVTNQGGIDWGVHSLQQVNAIHDHLQTLIEVDEIVLCPHHPRKTLCDCRKPSPKMILDLAKKHHINLAYSWMVGDRDTDIQAGKRAGCMTFLVEPNQGLGEFMKILRESKITE</sequence>
<comment type="similarity">
    <text evidence="7">Belongs to the gmhB family.</text>
</comment>
<proteinExistence type="inferred from homology"/>
<feature type="binding site" evidence="10">
    <location>
        <position position="90"/>
    </location>
    <ligand>
        <name>Zn(2+)</name>
        <dbReference type="ChEBI" id="CHEBI:29105"/>
    </ligand>
</feature>
<dbReference type="InterPro" id="IPR023214">
    <property type="entry name" value="HAD_sf"/>
</dbReference>
<comment type="caution">
    <text evidence="11">The sequence shown here is derived from an EMBL/GenBank/DDBJ whole genome shotgun (WGS) entry which is preliminary data.</text>
</comment>
<accession>A0A4R2RZI8</accession>
<name>A0A4R2RZI8_9BACL</name>
<keyword evidence="2 7" id="KW-0963">Cytoplasm</keyword>
<evidence type="ECO:0000256" key="6">
    <source>
        <dbReference type="ARBA" id="ARBA00031828"/>
    </source>
</evidence>
<dbReference type="RefSeq" id="WP_131847514.1">
    <property type="nucleotide sequence ID" value="NZ_SLXV01000002.1"/>
</dbReference>
<dbReference type="PANTHER" id="PTHR42891:SF1">
    <property type="entry name" value="D-GLYCERO-BETA-D-MANNO-HEPTOSE-1,7-BISPHOSPHATE 7-PHOSPHATASE"/>
    <property type="match status" value="1"/>
</dbReference>
<evidence type="ECO:0000256" key="7">
    <source>
        <dbReference type="PIRNR" id="PIRNR004682"/>
    </source>
</evidence>
<dbReference type="InterPro" id="IPR006549">
    <property type="entry name" value="HAD-SF_hydro_IIIA"/>
</dbReference>
<keyword evidence="3 10" id="KW-0479">Metal-binding</keyword>
<keyword evidence="12" id="KW-1185">Reference proteome</keyword>
<dbReference type="InterPro" id="IPR006543">
    <property type="entry name" value="Histidinol-phos"/>
</dbReference>
<dbReference type="GO" id="GO:0005737">
    <property type="term" value="C:cytoplasm"/>
    <property type="evidence" value="ECO:0007669"/>
    <property type="project" value="UniProtKB-SubCell"/>
</dbReference>
<evidence type="ECO:0000256" key="1">
    <source>
        <dbReference type="ARBA" id="ARBA00004496"/>
    </source>
</evidence>
<dbReference type="NCBIfam" id="TIGR01662">
    <property type="entry name" value="HAD-SF-IIIA"/>
    <property type="match status" value="1"/>
</dbReference>
<dbReference type="OrthoDB" id="9801899at2"/>
<feature type="active site" description="Nucleophile" evidence="8">
    <location>
        <position position="8"/>
    </location>
</feature>
<feature type="binding site" evidence="10">
    <location>
        <position position="126"/>
    </location>
    <ligand>
        <name>Mg(2+)</name>
        <dbReference type="ChEBI" id="CHEBI:18420"/>
    </ligand>
</feature>
<dbReference type="Proteomes" id="UP000294746">
    <property type="component" value="Unassembled WGS sequence"/>
</dbReference>
<evidence type="ECO:0000256" key="8">
    <source>
        <dbReference type="PIRSR" id="PIRSR004682-1"/>
    </source>
</evidence>
<evidence type="ECO:0000256" key="2">
    <source>
        <dbReference type="ARBA" id="ARBA00022490"/>
    </source>
</evidence>
<keyword evidence="10" id="KW-0460">Magnesium</keyword>
<dbReference type="CDD" id="cd07503">
    <property type="entry name" value="HAD_HisB-N"/>
    <property type="match status" value="1"/>
</dbReference>
<dbReference type="EMBL" id="SLXV01000002">
    <property type="protein sequence ID" value="TCP70417.1"/>
    <property type="molecule type" value="Genomic_DNA"/>
</dbReference>
<dbReference type="AlphaFoldDB" id="A0A4R2RZI8"/>
<reference evidence="11 12" key="1">
    <citation type="submission" date="2019-03" db="EMBL/GenBank/DDBJ databases">
        <title>Genomic Encyclopedia of Type Strains, Phase IV (KMG-IV): sequencing the most valuable type-strain genomes for metagenomic binning, comparative biology and taxonomic classification.</title>
        <authorList>
            <person name="Goeker M."/>
        </authorList>
    </citation>
    <scope>NUCLEOTIDE SEQUENCE [LARGE SCALE GENOMIC DNA]</scope>
    <source>
        <strain evidence="11 12">DSM 46831</strain>
    </source>
</reference>
<dbReference type="PIRSF" id="PIRSF004682">
    <property type="entry name" value="GmhB"/>
    <property type="match status" value="1"/>
</dbReference>
<dbReference type="PANTHER" id="PTHR42891">
    <property type="entry name" value="D-GLYCERO-BETA-D-MANNO-HEPTOSE-1,7-BISPHOSPHATE 7-PHOSPHATASE"/>
    <property type="match status" value="1"/>
</dbReference>
<feature type="binding site" evidence="10">
    <location>
        <position position="10"/>
    </location>
    <ligand>
        <name>Mg(2+)</name>
        <dbReference type="ChEBI" id="CHEBI:18420"/>
    </ligand>
</feature>
<evidence type="ECO:0000313" key="11">
    <source>
        <dbReference type="EMBL" id="TCP70417.1"/>
    </source>
</evidence>
<keyword evidence="5 7" id="KW-0119">Carbohydrate metabolism</keyword>
<feature type="binding site" evidence="10">
    <location>
        <position position="97"/>
    </location>
    <ligand>
        <name>Zn(2+)</name>
        <dbReference type="ChEBI" id="CHEBI:29105"/>
    </ligand>
</feature>
<dbReference type="InterPro" id="IPR004446">
    <property type="entry name" value="Heptose_bisP_phosphatase"/>
</dbReference>
<feature type="active site" description="Proton donor" evidence="8">
    <location>
        <position position="10"/>
    </location>
</feature>
<evidence type="ECO:0000256" key="10">
    <source>
        <dbReference type="PIRSR" id="PIRSR004682-4"/>
    </source>
</evidence>
<evidence type="ECO:0000256" key="4">
    <source>
        <dbReference type="ARBA" id="ARBA00022801"/>
    </source>
</evidence>
<dbReference type="GO" id="GO:0016791">
    <property type="term" value="F:phosphatase activity"/>
    <property type="evidence" value="ECO:0007669"/>
    <property type="project" value="InterPro"/>
</dbReference>
<dbReference type="Gene3D" id="3.40.50.1000">
    <property type="entry name" value="HAD superfamily/HAD-like"/>
    <property type="match status" value="1"/>
</dbReference>
<dbReference type="GO" id="GO:0046872">
    <property type="term" value="F:metal ion binding"/>
    <property type="evidence" value="ECO:0007669"/>
    <property type="project" value="UniProtKB-KW"/>
</dbReference>
<organism evidence="11 12">
    <name type="scientific">Baia soyae</name>
    <dbReference type="NCBI Taxonomy" id="1544746"/>
    <lineage>
        <taxon>Bacteria</taxon>
        <taxon>Bacillati</taxon>
        <taxon>Bacillota</taxon>
        <taxon>Bacilli</taxon>
        <taxon>Bacillales</taxon>
        <taxon>Thermoactinomycetaceae</taxon>
        <taxon>Baia</taxon>
    </lineage>
</organism>
<dbReference type="Pfam" id="PF13242">
    <property type="entry name" value="Hydrolase_like"/>
    <property type="match status" value="1"/>
</dbReference>
<feature type="site" description="Contributes to substrate recognition" evidence="9">
    <location>
        <position position="100"/>
    </location>
</feature>
<evidence type="ECO:0000256" key="5">
    <source>
        <dbReference type="ARBA" id="ARBA00023277"/>
    </source>
</evidence>
<feature type="binding site" evidence="10">
    <location>
        <position position="8"/>
    </location>
    <ligand>
        <name>Mg(2+)</name>
        <dbReference type="ChEBI" id="CHEBI:18420"/>
    </ligand>
</feature>
<gene>
    <name evidence="11" type="ORF">EDD57_10259</name>
</gene>